<dbReference type="WBParaSite" id="BXY_0339000.1">
    <property type="protein sequence ID" value="BXY_0339000.1"/>
    <property type="gene ID" value="BXY_0339000"/>
</dbReference>
<dbReference type="Proteomes" id="UP000095284">
    <property type="component" value="Unplaced"/>
</dbReference>
<dbReference type="Pfam" id="PF00046">
    <property type="entry name" value="Homeodomain"/>
    <property type="match status" value="1"/>
</dbReference>
<sequence length="360" mass="38808">MGIGREEERSRAGLQQSVAVPAPLRSGKVESSDLTKAEESEDQQNHVANALSNFNNFNYDTFSAVSAMNYIPNTAINSAANMAAYFSKQTYPTTPQLSFTSPVATAAANFLQPTMGFSLPDCPSWSNGPPPRSDSIPQSSTSHLFGHTFIRKQRRERTTFTRAQLDVLETVFASTRYPDIFTREDMALKIGLPESRVQVWFKNRRAKARQQKKSMTQNGACQPSTKKGSGGSDGSTGTTSGGSNSSSSSNSEQPNAGDCTDIKTEEGLTEPGSAGSADMQNGAENPLDIKNVASLSQSYLDVSNYSNYPSVAASFRSQPYASTYNYTPGGSGMDYLQYTAPVTNATGSYSADQWKFNMSG</sequence>
<feature type="DNA-binding region" description="Homeobox" evidence="7">
    <location>
        <begin position="153"/>
        <end position="212"/>
    </location>
</feature>
<dbReference type="GO" id="GO:0005634">
    <property type="term" value="C:nucleus"/>
    <property type="evidence" value="ECO:0007669"/>
    <property type="project" value="UniProtKB-SubCell"/>
</dbReference>
<dbReference type="GO" id="GO:0000981">
    <property type="term" value="F:DNA-binding transcription factor activity, RNA polymerase II-specific"/>
    <property type="evidence" value="ECO:0007669"/>
    <property type="project" value="InterPro"/>
</dbReference>
<evidence type="ECO:0000256" key="7">
    <source>
        <dbReference type="PROSITE-ProRule" id="PRU00108"/>
    </source>
</evidence>
<dbReference type="CDD" id="cd00086">
    <property type="entry name" value="homeodomain"/>
    <property type="match status" value="1"/>
</dbReference>
<evidence type="ECO:0000259" key="10">
    <source>
        <dbReference type="PROSITE" id="PS50071"/>
    </source>
</evidence>
<feature type="compositionally biased region" description="Basic and acidic residues" evidence="9">
    <location>
        <begin position="1"/>
        <end position="11"/>
    </location>
</feature>
<dbReference type="PANTHER" id="PTHR45793:SF5">
    <property type="entry name" value="HOMEOTIC PROTEIN OCELLILESS"/>
    <property type="match status" value="1"/>
</dbReference>
<dbReference type="SMART" id="SM00389">
    <property type="entry name" value="HOX"/>
    <property type="match status" value="1"/>
</dbReference>
<dbReference type="FunFam" id="1.10.10.60:FF:000068">
    <property type="entry name" value="Orthodenticle homeobox 1"/>
    <property type="match status" value="1"/>
</dbReference>
<reference evidence="12" key="1">
    <citation type="submission" date="2016-11" db="UniProtKB">
        <authorList>
            <consortium name="WormBaseParasite"/>
        </authorList>
    </citation>
    <scope>IDENTIFICATION</scope>
</reference>
<feature type="compositionally biased region" description="Basic and acidic residues" evidence="9">
    <location>
        <begin position="27"/>
        <end position="38"/>
    </location>
</feature>
<keyword evidence="3" id="KW-0524">Neurogenesis</keyword>
<dbReference type="eggNOG" id="KOG2251">
    <property type="taxonomic scope" value="Eukaryota"/>
</dbReference>
<evidence type="ECO:0000256" key="4">
    <source>
        <dbReference type="ARBA" id="ARBA00023125"/>
    </source>
</evidence>
<evidence type="ECO:0000256" key="1">
    <source>
        <dbReference type="ARBA" id="ARBA00004123"/>
    </source>
</evidence>
<dbReference type="GO" id="GO:0000978">
    <property type="term" value="F:RNA polymerase II cis-regulatory region sequence-specific DNA binding"/>
    <property type="evidence" value="ECO:0007669"/>
    <property type="project" value="TreeGrafter"/>
</dbReference>
<dbReference type="InterPro" id="IPR017970">
    <property type="entry name" value="Homeobox_CS"/>
</dbReference>
<dbReference type="PANTHER" id="PTHR45793">
    <property type="entry name" value="HOMEOBOX PROTEIN"/>
    <property type="match status" value="1"/>
</dbReference>
<feature type="compositionally biased region" description="Low complexity" evidence="9">
    <location>
        <begin position="235"/>
        <end position="251"/>
    </location>
</feature>
<evidence type="ECO:0000256" key="9">
    <source>
        <dbReference type="SAM" id="MobiDB-lite"/>
    </source>
</evidence>
<evidence type="ECO:0000256" key="6">
    <source>
        <dbReference type="ARBA" id="ARBA00023242"/>
    </source>
</evidence>
<dbReference type="PROSITE" id="PS50071">
    <property type="entry name" value="HOMEOBOX_2"/>
    <property type="match status" value="1"/>
</dbReference>
<dbReference type="Gene3D" id="1.10.10.60">
    <property type="entry name" value="Homeodomain-like"/>
    <property type="match status" value="1"/>
</dbReference>
<evidence type="ECO:0000256" key="8">
    <source>
        <dbReference type="RuleBase" id="RU000682"/>
    </source>
</evidence>
<keyword evidence="2" id="KW-0217">Developmental protein</keyword>
<dbReference type="AlphaFoldDB" id="A0A1I7RRP3"/>
<dbReference type="GO" id="GO:0045944">
    <property type="term" value="P:positive regulation of transcription by RNA polymerase II"/>
    <property type="evidence" value="ECO:0007669"/>
    <property type="project" value="UniProtKB-ARBA"/>
</dbReference>
<evidence type="ECO:0000256" key="5">
    <source>
        <dbReference type="ARBA" id="ARBA00023155"/>
    </source>
</evidence>
<organism evidence="11 12">
    <name type="scientific">Bursaphelenchus xylophilus</name>
    <name type="common">Pinewood nematode worm</name>
    <name type="synonym">Aphelenchoides xylophilus</name>
    <dbReference type="NCBI Taxonomy" id="6326"/>
    <lineage>
        <taxon>Eukaryota</taxon>
        <taxon>Metazoa</taxon>
        <taxon>Ecdysozoa</taxon>
        <taxon>Nematoda</taxon>
        <taxon>Chromadorea</taxon>
        <taxon>Rhabditida</taxon>
        <taxon>Tylenchina</taxon>
        <taxon>Tylenchomorpha</taxon>
        <taxon>Aphelenchoidea</taxon>
        <taxon>Aphelenchoididae</taxon>
        <taxon>Bursaphelenchus</taxon>
    </lineage>
</organism>
<dbReference type="SUPFAM" id="SSF46689">
    <property type="entry name" value="Homeodomain-like"/>
    <property type="match status" value="1"/>
</dbReference>
<feature type="region of interest" description="Disordered" evidence="9">
    <location>
        <begin position="1"/>
        <end position="40"/>
    </location>
</feature>
<evidence type="ECO:0000313" key="11">
    <source>
        <dbReference type="Proteomes" id="UP000095284"/>
    </source>
</evidence>
<keyword evidence="6 7" id="KW-0539">Nucleus</keyword>
<feature type="region of interest" description="Disordered" evidence="9">
    <location>
        <begin position="204"/>
        <end position="284"/>
    </location>
</feature>
<feature type="compositionally biased region" description="Polar residues" evidence="9">
    <location>
        <begin position="214"/>
        <end position="223"/>
    </location>
</feature>
<accession>A0A1I7RRP3</accession>
<dbReference type="GO" id="GO:0007399">
    <property type="term" value="P:nervous system development"/>
    <property type="evidence" value="ECO:0007669"/>
    <property type="project" value="UniProtKB-KW"/>
</dbReference>
<dbReference type="PROSITE" id="PS00027">
    <property type="entry name" value="HOMEOBOX_1"/>
    <property type="match status" value="1"/>
</dbReference>
<comment type="subcellular location">
    <subcellularLocation>
        <location evidence="1 7 8">Nucleus</location>
    </subcellularLocation>
</comment>
<evidence type="ECO:0000313" key="12">
    <source>
        <dbReference type="WBParaSite" id="BXY_0339000.1"/>
    </source>
</evidence>
<keyword evidence="5 7" id="KW-0371">Homeobox</keyword>
<protein>
    <submittedName>
        <fullName evidence="12">Homeobox domain-containing protein</fullName>
    </submittedName>
</protein>
<evidence type="ECO:0000256" key="2">
    <source>
        <dbReference type="ARBA" id="ARBA00022473"/>
    </source>
</evidence>
<dbReference type="InterPro" id="IPR001356">
    <property type="entry name" value="HD"/>
</dbReference>
<proteinExistence type="predicted"/>
<dbReference type="InterPro" id="IPR009057">
    <property type="entry name" value="Homeodomain-like_sf"/>
</dbReference>
<name>A0A1I7RRP3_BURXY</name>
<keyword evidence="4 7" id="KW-0238">DNA-binding</keyword>
<feature type="domain" description="Homeobox" evidence="10">
    <location>
        <begin position="151"/>
        <end position="211"/>
    </location>
</feature>
<evidence type="ECO:0000256" key="3">
    <source>
        <dbReference type="ARBA" id="ARBA00022902"/>
    </source>
</evidence>